<organism evidence="2 3">
    <name type="scientific">Smittium megazygosporum</name>
    <dbReference type="NCBI Taxonomy" id="133381"/>
    <lineage>
        <taxon>Eukaryota</taxon>
        <taxon>Fungi</taxon>
        <taxon>Fungi incertae sedis</taxon>
        <taxon>Zoopagomycota</taxon>
        <taxon>Kickxellomycotina</taxon>
        <taxon>Harpellomycetes</taxon>
        <taxon>Harpellales</taxon>
        <taxon>Legeriomycetaceae</taxon>
        <taxon>Smittium</taxon>
    </lineage>
</organism>
<proteinExistence type="predicted"/>
<gene>
    <name evidence="2" type="ORF">BB560_001065</name>
</gene>
<reference evidence="2 3" key="1">
    <citation type="journal article" date="2018" name="MBio">
        <title>Comparative Genomics Reveals the Core Gene Toolbox for the Fungus-Insect Symbiosis.</title>
        <authorList>
            <person name="Wang Y."/>
            <person name="Stata M."/>
            <person name="Wang W."/>
            <person name="Stajich J.E."/>
            <person name="White M.M."/>
            <person name="Moncalvo J.M."/>
        </authorList>
    </citation>
    <scope>NUCLEOTIDE SEQUENCE [LARGE SCALE GENOMIC DNA]</scope>
    <source>
        <strain evidence="2 3">SC-DP-2</strain>
    </source>
</reference>
<dbReference type="AlphaFoldDB" id="A0A2T9ZIN8"/>
<evidence type="ECO:0000313" key="2">
    <source>
        <dbReference type="EMBL" id="PVV04438.1"/>
    </source>
</evidence>
<evidence type="ECO:0000259" key="1">
    <source>
        <dbReference type="Pfam" id="PF21530"/>
    </source>
</evidence>
<dbReference type="InterPro" id="IPR049163">
    <property type="entry name" value="Pif1-like_2B_dom"/>
</dbReference>
<dbReference type="OrthoDB" id="272985at2759"/>
<sequence length="165" mass="18384">LFVVTKNSFVASTVINVPLNRSDRYSIGNGSTVVNNEIDLPCLNQIYSVEDADLVNKIVLNMFLGESTRLLASKALYSEISNALDNPEFLDSLSNRCVPEQELLLKPNIVCILIRNSSAKHGLMNNYKVVVVRLRGRSVLEKKTQNLLQKMTWPNSSTIFDPLSG</sequence>
<protein>
    <recommendedName>
        <fullName evidence="1">DNA helicase Pif1-like 2B domain-containing protein</fullName>
    </recommendedName>
</protein>
<keyword evidence="3" id="KW-1185">Reference proteome</keyword>
<accession>A0A2T9ZIN8</accession>
<evidence type="ECO:0000313" key="3">
    <source>
        <dbReference type="Proteomes" id="UP000245609"/>
    </source>
</evidence>
<dbReference type="Proteomes" id="UP000245609">
    <property type="component" value="Unassembled WGS sequence"/>
</dbReference>
<dbReference type="EMBL" id="MBFS01000124">
    <property type="protein sequence ID" value="PVV04438.1"/>
    <property type="molecule type" value="Genomic_DNA"/>
</dbReference>
<comment type="caution">
    <text evidence="2">The sequence shown here is derived from an EMBL/GenBank/DDBJ whole genome shotgun (WGS) entry which is preliminary data.</text>
</comment>
<dbReference type="Pfam" id="PF21530">
    <property type="entry name" value="Pif1_2B_dom"/>
    <property type="match status" value="1"/>
</dbReference>
<feature type="non-terminal residue" evidence="2">
    <location>
        <position position="1"/>
    </location>
</feature>
<feature type="domain" description="DNA helicase Pif1-like 2B" evidence="1">
    <location>
        <begin position="88"/>
        <end position="134"/>
    </location>
</feature>
<name>A0A2T9ZIN8_9FUNG</name>